<accession>A0A1I1B749</accession>
<dbReference type="AlphaFoldDB" id="A0A1I1B749"/>
<evidence type="ECO:0000313" key="2">
    <source>
        <dbReference type="Proteomes" id="UP000198790"/>
    </source>
</evidence>
<gene>
    <name evidence="1" type="ORF">SAMN04489723_11194</name>
</gene>
<proteinExistence type="predicted"/>
<keyword evidence="2" id="KW-1185">Reference proteome</keyword>
<organism evidence="1 2">
    <name type="scientific">Algoriphagus aquimarinus</name>
    <dbReference type="NCBI Taxonomy" id="237018"/>
    <lineage>
        <taxon>Bacteria</taxon>
        <taxon>Pseudomonadati</taxon>
        <taxon>Bacteroidota</taxon>
        <taxon>Cytophagia</taxon>
        <taxon>Cytophagales</taxon>
        <taxon>Cyclobacteriaceae</taxon>
        <taxon>Algoriphagus</taxon>
    </lineage>
</organism>
<protein>
    <submittedName>
        <fullName evidence="1">Uncharacterized protein</fullName>
    </submittedName>
</protein>
<dbReference type="Proteomes" id="UP000198790">
    <property type="component" value="Unassembled WGS sequence"/>
</dbReference>
<name>A0A1I1B749_9BACT</name>
<reference evidence="1 2" key="1">
    <citation type="submission" date="2016-10" db="EMBL/GenBank/DDBJ databases">
        <authorList>
            <person name="de Groot N.N."/>
        </authorList>
    </citation>
    <scope>NUCLEOTIDE SEQUENCE [LARGE SCALE GENOMIC DNA]</scope>
    <source>
        <strain evidence="1 2">DSM 23399</strain>
    </source>
</reference>
<sequence length="85" mass="9768">MENQEKISITTKTLASGNCQVKFFIEDEAKPQYGYLLVNGPKPVGEIIDEIKQRMERRRSASLNMNPFFPIPATPEDHNFYLYSA</sequence>
<dbReference type="RefSeq" id="WP_092898863.1">
    <property type="nucleotide sequence ID" value="NZ_CAXBKE010000023.1"/>
</dbReference>
<dbReference type="OrthoDB" id="981960at2"/>
<dbReference type="EMBL" id="FOKK01000011">
    <property type="protein sequence ID" value="SFB46195.1"/>
    <property type="molecule type" value="Genomic_DNA"/>
</dbReference>
<evidence type="ECO:0000313" key="1">
    <source>
        <dbReference type="EMBL" id="SFB46195.1"/>
    </source>
</evidence>